<keyword evidence="2" id="KW-1185">Reference proteome</keyword>
<dbReference type="EMBL" id="JAIWYP010000007">
    <property type="protein sequence ID" value="KAH3798007.1"/>
    <property type="molecule type" value="Genomic_DNA"/>
</dbReference>
<organism evidence="1 2">
    <name type="scientific">Dreissena polymorpha</name>
    <name type="common">Zebra mussel</name>
    <name type="synonym">Mytilus polymorpha</name>
    <dbReference type="NCBI Taxonomy" id="45954"/>
    <lineage>
        <taxon>Eukaryota</taxon>
        <taxon>Metazoa</taxon>
        <taxon>Spiralia</taxon>
        <taxon>Lophotrochozoa</taxon>
        <taxon>Mollusca</taxon>
        <taxon>Bivalvia</taxon>
        <taxon>Autobranchia</taxon>
        <taxon>Heteroconchia</taxon>
        <taxon>Euheterodonta</taxon>
        <taxon>Imparidentia</taxon>
        <taxon>Neoheterodontei</taxon>
        <taxon>Myida</taxon>
        <taxon>Dreissenoidea</taxon>
        <taxon>Dreissenidae</taxon>
        <taxon>Dreissena</taxon>
    </lineage>
</organism>
<evidence type="ECO:0000313" key="2">
    <source>
        <dbReference type="Proteomes" id="UP000828390"/>
    </source>
</evidence>
<sequence>MYCALGVHSQVITAFLRQQKRQKRVLFGQFTRLRGQTETSVTLLLPKLSTAEVSTLESLHF</sequence>
<gene>
    <name evidence="1" type="ORF">DPMN_151597</name>
</gene>
<name>A0A9D4J7H2_DREPO</name>
<dbReference type="AlphaFoldDB" id="A0A9D4J7H2"/>
<dbReference type="Proteomes" id="UP000828390">
    <property type="component" value="Unassembled WGS sequence"/>
</dbReference>
<reference evidence="1" key="2">
    <citation type="submission" date="2020-11" db="EMBL/GenBank/DDBJ databases">
        <authorList>
            <person name="McCartney M.A."/>
            <person name="Auch B."/>
            <person name="Kono T."/>
            <person name="Mallez S."/>
            <person name="Becker A."/>
            <person name="Gohl D.M."/>
            <person name="Silverstein K.A.T."/>
            <person name="Koren S."/>
            <person name="Bechman K.B."/>
            <person name="Herman A."/>
            <person name="Abrahante J.E."/>
            <person name="Garbe J."/>
        </authorList>
    </citation>
    <scope>NUCLEOTIDE SEQUENCE</scope>
    <source>
        <strain evidence="1">Duluth1</strain>
        <tissue evidence="1">Whole animal</tissue>
    </source>
</reference>
<protein>
    <submittedName>
        <fullName evidence="1">Uncharacterized protein</fullName>
    </submittedName>
</protein>
<comment type="caution">
    <text evidence="1">The sequence shown here is derived from an EMBL/GenBank/DDBJ whole genome shotgun (WGS) entry which is preliminary data.</text>
</comment>
<reference evidence="1" key="1">
    <citation type="journal article" date="2019" name="bioRxiv">
        <title>The Genome of the Zebra Mussel, Dreissena polymorpha: A Resource for Invasive Species Research.</title>
        <authorList>
            <person name="McCartney M.A."/>
            <person name="Auch B."/>
            <person name="Kono T."/>
            <person name="Mallez S."/>
            <person name="Zhang Y."/>
            <person name="Obille A."/>
            <person name="Becker A."/>
            <person name="Abrahante J.E."/>
            <person name="Garbe J."/>
            <person name="Badalamenti J.P."/>
            <person name="Herman A."/>
            <person name="Mangelson H."/>
            <person name="Liachko I."/>
            <person name="Sullivan S."/>
            <person name="Sone E.D."/>
            <person name="Koren S."/>
            <person name="Silverstein K.A.T."/>
            <person name="Beckman K.B."/>
            <person name="Gohl D.M."/>
        </authorList>
    </citation>
    <scope>NUCLEOTIDE SEQUENCE</scope>
    <source>
        <strain evidence="1">Duluth1</strain>
        <tissue evidence="1">Whole animal</tissue>
    </source>
</reference>
<accession>A0A9D4J7H2</accession>
<proteinExistence type="predicted"/>
<evidence type="ECO:0000313" key="1">
    <source>
        <dbReference type="EMBL" id="KAH3798007.1"/>
    </source>
</evidence>